<dbReference type="GO" id="GO:0004672">
    <property type="term" value="F:protein kinase activity"/>
    <property type="evidence" value="ECO:0007669"/>
    <property type="project" value="UniProtKB-ARBA"/>
</dbReference>
<dbReference type="PROSITE" id="PS50894">
    <property type="entry name" value="HPT"/>
    <property type="match status" value="1"/>
</dbReference>
<feature type="modified residue" description="Phosphohistidine" evidence="2">
    <location>
        <position position="65"/>
    </location>
</feature>
<dbReference type="GO" id="GO:0000160">
    <property type="term" value="P:phosphorelay signal transduction system"/>
    <property type="evidence" value="ECO:0007669"/>
    <property type="project" value="UniProtKB-KW"/>
</dbReference>
<dbReference type="STRING" id="349064.SAMN05660429_00820"/>
<dbReference type="Pfam" id="PF01627">
    <property type="entry name" value="Hpt"/>
    <property type="match status" value="1"/>
</dbReference>
<accession>A0A1I0AU94</accession>
<dbReference type="EMBL" id="FOHK01000003">
    <property type="protein sequence ID" value="SES97938.1"/>
    <property type="molecule type" value="Genomic_DNA"/>
</dbReference>
<dbReference type="Gene3D" id="1.20.120.160">
    <property type="entry name" value="HPT domain"/>
    <property type="match status" value="1"/>
</dbReference>
<dbReference type="Proteomes" id="UP000199308">
    <property type="component" value="Unassembled WGS sequence"/>
</dbReference>
<dbReference type="AlphaFoldDB" id="A0A1I0AU94"/>
<keyword evidence="1" id="KW-0902">Two-component regulatory system</keyword>
<organism evidence="4 5">
    <name type="scientific">Thalassotalea agarivorans</name>
    <name type="common">Thalassomonas agarivorans</name>
    <dbReference type="NCBI Taxonomy" id="349064"/>
    <lineage>
        <taxon>Bacteria</taxon>
        <taxon>Pseudomonadati</taxon>
        <taxon>Pseudomonadota</taxon>
        <taxon>Gammaproteobacteria</taxon>
        <taxon>Alteromonadales</taxon>
        <taxon>Colwelliaceae</taxon>
        <taxon>Thalassotalea</taxon>
    </lineage>
</organism>
<gene>
    <name evidence="4" type="ORF">SAMN05660429_00820</name>
</gene>
<evidence type="ECO:0000259" key="3">
    <source>
        <dbReference type="PROSITE" id="PS50894"/>
    </source>
</evidence>
<keyword evidence="2" id="KW-0597">Phosphoprotein</keyword>
<dbReference type="InterPro" id="IPR008207">
    <property type="entry name" value="Sig_transdc_His_kin_Hpt_dom"/>
</dbReference>
<evidence type="ECO:0000256" key="1">
    <source>
        <dbReference type="ARBA" id="ARBA00023012"/>
    </source>
</evidence>
<name>A0A1I0AU94_THASX</name>
<keyword evidence="5" id="KW-1185">Reference proteome</keyword>
<protein>
    <submittedName>
        <fullName evidence="4">HPt (Histidine-containing phosphotransfer) domain-containing protein</fullName>
    </submittedName>
</protein>
<sequence>MELLGNIMEKLHLDEALLEGYLSRLGKDTVVKMLDLYLNQVEQYLSDITKAATSSDNSDWTNACHKMKGAAGSVGLLKVYQLSADCEKSALSATQKAQLVEKMAEENNQAIAFFKQWLESV</sequence>
<dbReference type="InterPro" id="IPR036641">
    <property type="entry name" value="HPT_dom_sf"/>
</dbReference>
<proteinExistence type="predicted"/>
<evidence type="ECO:0000313" key="4">
    <source>
        <dbReference type="EMBL" id="SES97938.1"/>
    </source>
</evidence>
<reference evidence="4 5" key="1">
    <citation type="submission" date="2016-10" db="EMBL/GenBank/DDBJ databases">
        <authorList>
            <person name="de Groot N.N."/>
        </authorList>
    </citation>
    <scope>NUCLEOTIDE SEQUENCE [LARGE SCALE GENOMIC DNA]</scope>
    <source>
        <strain evidence="4 5">DSM 19706</strain>
    </source>
</reference>
<evidence type="ECO:0000256" key="2">
    <source>
        <dbReference type="PROSITE-ProRule" id="PRU00110"/>
    </source>
</evidence>
<feature type="domain" description="HPt" evidence="3">
    <location>
        <begin position="26"/>
        <end position="117"/>
    </location>
</feature>
<dbReference type="SUPFAM" id="SSF47226">
    <property type="entry name" value="Histidine-containing phosphotransfer domain, HPT domain"/>
    <property type="match status" value="1"/>
</dbReference>
<evidence type="ECO:0000313" key="5">
    <source>
        <dbReference type="Proteomes" id="UP000199308"/>
    </source>
</evidence>